<keyword evidence="3" id="KW-1185">Reference proteome</keyword>
<reference evidence="2 3" key="2">
    <citation type="submission" date="2018-11" db="EMBL/GenBank/DDBJ databases">
        <authorList>
            <consortium name="Pathogen Informatics"/>
        </authorList>
    </citation>
    <scope>NUCLEOTIDE SEQUENCE [LARGE SCALE GENOMIC DNA]</scope>
</reference>
<evidence type="ECO:0000313" key="2">
    <source>
        <dbReference type="EMBL" id="VDK76582.1"/>
    </source>
</evidence>
<dbReference type="WBParaSite" id="ASIM_0002102201-mRNA-1">
    <property type="protein sequence ID" value="ASIM_0002102201-mRNA-1"/>
    <property type="gene ID" value="ASIM_0002102201"/>
</dbReference>
<accession>A0A0M3KJ50</accession>
<dbReference type="EMBL" id="UYRR01039498">
    <property type="protein sequence ID" value="VDK76582.1"/>
    <property type="molecule type" value="Genomic_DNA"/>
</dbReference>
<protein>
    <submittedName>
        <fullName evidence="2 4">Uncharacterized protein</fullName>
    </submittedName>
</protein>
<dbReference type="Proteomes" id="UP000267096">
    <property type="component" value="Unassembled WGS sequence"/>
</dbReference>
<feature type="region of interest" description="Disordered" evidence="1">
    <location>
        <begin position="159"/>
        <end position="188"/>
    </location>
</feature>
<name>A0A0M3KJ50_ANISI</name>
<organism evidence="4">
    <name type="scientific">Anisakis simplex</name>
    <name type="common">Herring worm</name>
    <dbReference type="NCBI Taxonomy" id="6269"/>
    <lineage>
        <taxon>Eukaryota</taxon>
        <taxon>Metazoa</taxon>
        <taxon>Ecdysozoa</taxon>
        <taxon>Nematoda</taxon>
        <taxon>Chromadorea</taxon>
        <taxon>Rhabditida</taxon>
        <taxon>Spirurina</taxon>
        <taxon>Ascaridomorpha</taxon>
        <taxon>Ascaridoidea</taxon>
        <taxon>Anisakidae</taxon>
        <taxon>Anisakis</taxon>
        <taxon>Anisakis simplex complex</taxon>
    </lineage>
</organism>
<reference evidence="4" key="1">
    <citation type="submission" date="2017-02" db="UniProtKB">
        <authorList>
            <consortium name="WormBaseParasite"/>
        </authorList>
    </citation>
    <scope>IDENTIFICATION</scope>
</reference>
<evidence type="ECO:0000256" key="1">
    <source>
        <dbReference type="SAM" id="MobiDB-lite"/>
    </source>
</evidence>
<sequence>MLNNDLRNIHHHGGAGTIAGGNISASSRLGPLPTSSVDFQSWQTAASAGANPAAASPFYNLQRLPSYYPALPQFNPAYLQFWQQNTAWQQPAAAVATAQQLQQQQQQQINQKQQQSLMSEPLMDSSSWMSATVSSDLGMQSSGAQASAAHFRAPTIQQSVPVPPSQQSLASASAVQNQQQQQQQQSVAQRFATNFATGMMPT</sequence>
<dbReference type="AlphaFoldDB" id="A0A0M3KJ50"/>
<proteinExistence type="predicted"/>
<gene>
    <name evidence="2" type="ORF">ASIM_LOCUS20399</name>
</gene>
<evidence type="ECO:0000313" key="3">
    <source>
        <dbReference type="Proteomes" id="UP000267096"/>
    </source>
</evidence>
<evidence type="ECO:0000313" key="4">
    <source>
        <dbReference type="WBParaSite" id="ASIM_0002102201-mRNA-1"/>
    </source>
</evidence>